<feature type="binding site" evidence="3">
    <location>
        <position position="63"/>
    </location>
    <ligand>
        <name>Mg(2+)</name>
        <dbReference type="ChEBI" id="CHEBI:18420"/>
    </ligand>
</feature>
<dbReference type="Pfam" id="PF00245">
    <property type="entry name" value="Alk_phosphatase"/>
    <property type="match status" value="1"/>
</dbReference>
<feature type="chain" id="PRO_5040123883" evidence="5">
    <location>
        <begin position="24"/>
        <end position="495"/>
    </location>
</feature>
<evidence type="ECO:0000256" key="1">
    <source>
        <dbReference type="ARBA" id="ARBA00022553"/>
    </source>
</evidence>
<evidence type="ECO:0000313" key="7">
    <source>
        <dbReference type="Proteomes" id="UP001060275"/>
    </source>
</evidence>
<keyword evidence="3" id="KW-0460">Magnesium</keyword>
<evidence type="ECO:0000313" key="6">
    <source>
        <dbReference type="EMBL" id="MCP8887145.1"/>
    </source>
</evidence>
<gene>
    <name evidence="6" type="ORF">NF348_08515</name>
</gene>
<dbReference type="SMART" id="SM00098">
    <property type="entry name" value="alkPPc"/>
    <property type="match status" value="1"/>
</dbReference>
<dbReference type="Proteomes" id="UP001060275">
    <property type="component" value="Unassembled WGS sequence"/>
</dbReference>
<evidence type="ECO:0000256" key="5">
    <source>
        <dbReference type="SAM" id="SignalP"/>
    </source>
</evidence>
<dbReference type="SUPFAM" id="SSF53649">
    <property type="entry name" value="Alkaline phosphatase-like"/>
    <property type="match status" value="1"/>
</dbReference>
<dbReference type="PANTHER" id="PTHR11596:SF5">
    <property type="entry name" value="ALKALINE PHOSPHATASE"/>
    <property type="match status" value="1"/>
</dbReference>
<dbReference type="CDD" id="cd16012">
    <property type="entry name" value="ALP"/>
    <property type="match status" value="1"/>
</dbReference>
<keyword evidence="5" id="KW-0732">Signal</keyword>
<dbReference type="GO" id="GO:0004035">
    <property type="term" value="F:alkaline phosphatase activity"/>
    <property type="evidence" value="ECO:0007669"/>
    <property type="project" value="TreeGrafter"/>
</dbReference>
<dbReference type="InterPro" id="IPR017850">
    <property type="entry name" value="Alkaline_phosphatase_core_sf"/>
</dbReference>
<feature type="binding site" evidence="3">
    <location>
        <position position="317"/>
    </location>
    <ligand>
        <name>Mg(2+)</name>
        <dbReference type="ChEBI" id="CHEBI:18420"/>
    </ligand>
</feature>
<keyword evidence="1" id="KW-0597">Phosphoprotein</keyword>
<sequence>MNRVARILLAGVSAFGMSFPVLSQDIVQSDSVWYTDADAKLQAMIATQPNTGKAKNVILFVADGQGVGTNYAVRLFAGQLEGKLGEEHVLPYEEYPYTALIKTYNINAQTPDSAPTAGAMNSGVKQVFNTINLSEDGRHDNCASEEGNKVTLFSEIVSESGKSVGVVSTARATHATPAAVYAKTANRNWEATAPEGCTDIAIQAIEAMEAGTLDVLLGGGARNFVPTGVKTVHDGDSSRKDDLDLVARAEAAGAHFVSDLAGLEAAEAGAPMLGLFTNSDMSYETERPETEPSVADMTVAAIKAMEGNEDGFYLMVEGGRVDHANHAGNANRAFMDGVAFAEAVARADEMTNDEDTLIIVTADHEHAIAFNGYCGRGTPITGLCMGVNSDGVEHTGEPMLADDGKPYSVVGYLNGAGSVLTEQADGSYFGTRPTVTQEEALDVDYLQQALIPMGGETHSGEDVASWAKGPWAHLLSGTQEQNYIFHVMNHAVSAE</sequence>
<feature type="active site" description="Phosphoserine intermediate" evidence="2">
    <location>
        <position position="113"/>
    </location>
</feature>
<dbReference type="InterPro" id="IPR001952">
    <property type="entry name" value="Alkaline_phosphatase"/>
</dbReference>
<feature type="signal peptide" evidence="5">
    <location>
        <begin position="1"/>
        <end position="23"/>
    </location>
</feature>
<feature type="binding site" evidence="3">
    <location>
        <position position="363"/>
    </location>
    <ligand>
        <name>Zn(2+)</name>
        <dbReference type="ChEBI" id="CHEBI:29105"/>
        <label>2</label>
    </ligand>
</feature>
<proteinExistence type="inferred from homology"/>
<feature type="binding site" evidence="3">
    <location>
        <position position="63"/>
    </location>
    <ligand>
        <name>Zn(2+)</name>
        <dbReference type="ChEBI" id="CHEBI:29105"/>
        <label>2</label>
    </ligand>
</feature>
<evidence type="ECO:0000256" key="2">
    <source>
        <dbReference type="PIRSR" id="PIRSR601952-1"/>
    </source>
</evidence>
<dbReference type="RefSeq" id="WP_254674226.1">
    <property type="nucleotide sequence ID" value="NZ_JAMWDU010000003.1"/>
</dbReference>
<comment type="similarity">
    <text evidence="4">Belongs to the alkaline phosphatase family.</text>
</comment>
<feature type="binding site" evidence="3">
    <location>
        <position position="174"/>
    </location>
    <ligand>
        <name>Mg(2+)</name>
        <dbReference type="ChEBI" id="CHEBI:18420"/>
    </ligand>
</feature>
<keyword evidence="3" id="KW-0862">Zinc</keyword>
<evidence type="ECO:0000256" key="3">
    <source>
        <dbReference type="PIRSR" id="PIRSR601952-2"/>
    </source>
</evidence>
<comment type="cofactor">
    <cofactor evidence="3">
        <name>Mg(2+)</name>
        <dbReference type="ChEBI" id="CHEBI:18420"/>
    </cofactor>
    <text evidence="3">Binds 1 Mg(2+) ion.</text>
</comment>
<comment type="cofactor">
    <cofactor evidence="3">
        <name>Zn(2+)</name>
        <dbReference type="ChEBI" id="CHEBI:29105"/>
    </cofactor>
    <text evidence="3">Binds 2 Zn(2+) ions.</text>
</comment>
<organism evidence="6 7">
    <name type="scientific">Devosia ureilytica</name>
    <dbReference type="NCBI Taxonomy" id="2952754"/>
    <lineage>
        <taxon>Bacteria</taxon>
        <taxon>Pseudomonadati</taxon>
        <taxon>Pseudomonadota</taxon>
        <taxon>Alphaproteobacteria</taxon>
        <taxon>Hyphomicrobiales</taxon>
        <taxon>Devosiaceae</taxon>
        <taxon>Devosia</taxon>
    </lineage>
</organism>
<reference evidence="6" key="1">
    <citation type="submission" date="2022-06" db="EMBL/GenBank/DDBJ databases">
        <title>Devosia sp. XJ19-45 genome assembly.</title>
        <authorList>
            <person name="Li B."/>
            <person name="Cai M."/>
            <person name="Nie G."/>
            <person name="Li W."/>
        </authorList>
    </citation>
    <scope>NUCLEOTIDE SEQUENCE</scope>
    <source>
        <strain evidence="6">XJ19-45</strain>
    </source>
</reference>
<feature type="binding site" evidence="3">
    <location>
        <position position="364"/>
    </location>
    <ligand>
        <name>Zn(2+)</name>
        <dbReference type="ChEBI" id="CHEBI:29105"/>
        <label>2</label>
    </ligand>
</feature>
<dbReference type="EMBL" id="JAMWDU010000003">
    <property type="protein sequence ID" value="MCP8887145.1"/>
    <property type="molecule type" value="Genomic_DNA"/>
</dbReference>
<keyword evidence="3" id="KW-0479">Metal-binding</keyword>
<feature type="binding site" evidence="3">
    <location>
        <position position="176"/>
    </location>
    <ligand>
        <name>Mg(2+)</name>
        <dbReference type="ChEBI" id="CHEBI:18420"/>
    </ligand>
</feature>
<dbReference type="GO" id="GO:0046872">
    <property type="term" value="F:metal ion binding"/>
    <property type="evidence" value="ECO:0007669"/>
    <property type="project" value="UniProtKB-KW"/>
</dbReference>
<accession>A0A9Q4ANY8</accession>
<dbReference type="Gene3D" id="3.40.720.10">
    <property type="entry name" value="Alkaline Phosphatase, subunit A"/>
    <property type="match status" value="1"/>
</dbReference>
<comment type="caution">
    <text evidence="6">The sequence shown here is derived from an EMBL/GenBank/DDBJ whole genome shotgun (WGS) entry which is preliminary data.</text>
</comment>
<feature type="binding site" evidence="3">
    <location>
        <position position="326"/>
    </location>
    <ligand>
        <name>Zn(2+)</name>
        <dbReference type="ChEBI" id="CHEBI:29105"/>
        <label>2</label>
    </ligand>
</feature>
<dbReference type="PANTHER" id="PTHR11596">
    <property type="entry name" value="ALKALINE PHOSPHATASE"/>
    <property type="match status" value="1"/>
</dbReference>
<protein>
    <submittedName>
        <fullName evidence="6">Alkaline phosphatase</fullName>
    </submittedName>
</protein>
<dbReference type="PRINTS" id="PR00113">
    <property type="entry name" value="ALKPHPHTASE"/>
</dbReference>
<evidence type="ECO:0000256" key="4">
    <source>
        <dbReference type="RuleBase" id="RU003946"/>
    </source>
</evidence>
<name>A0A9Q4ANY8_9HYPH</name>
<keyword evidence="7" id="KW-1185">Reference proteome</keyword>
<dbReference type="AlphaFoldDB" id="A0A9Q4ANY8"/>
<feature type="binding site" evidence="3">
    <location>
        <position position="458"/>
    </location>
    <ligand>
        <name>Zn(2+)</name>
        <dbReference type="ChEBI" id="CHEBI:29105"/>
        <label>2</label>
    </ligand>
</feature>
<feature type="binding site" evidence="3">
    <location>
        <position position="322"/>
    </location>
    <ligand>
        <name>Zn(2+)</name>
        <dbReference type="ChEBI" id="CHEBI:29105"/>
        <label>2</label>
    </ligand>
</feature>